<sequence length="188" mass="20828">MKAIIGLGNPGREYERTRHNVGFMVLDRLAQNWEINNYSSKFQGAFAEKFVGTEKVILLKPQTYMNLSGQAVASLASFYKLEPQDLLVVYDDLDLAVGRIRIRARGSSGGHNGIKSIIGHLGSEFFPRLKMGIGRPPVGRSAASYVLEPFAKDEEEGLDAMTEQACEAIELWLLKGTTEAMNRFNAKS</sequence>
<dbReference type="AlphaFoldDB" id="A0A5Q2N092"/>
<evidence type="ECO:0000256" key="5">
    <source>
        <dbReference type="ARBA" id="ARBA00038063"/>
    </source>
</evidence>
<evidence type="ECO:0000256" key="9">
    <source>
        <dbReference type="RuleBase" id="RU000673"/>
    </source>
</evidence>
<dbReference type="InterPro" id="IPR001328">
    <property type="entry name" value="Pept_tRNA_hydro"/>
</dbReference>
<keyword evidence="4 8" id="KW-0694">RNA-binding</keyword>
<comment type="catalytic activity">
    <reaction evidence="6 8 9">
        <text>an N-acyl-L-alpha-aminoacyl-tRNA + H2O = an N-acyl-L-amino acid + a tRNA + H(+)</text>
        <dbReference type="Rhea" id="RHEA:54448"/>
        <dbReference type="Rhea" id="RHEA-COMP:10123"/>
        <dbReference type="Rhea" id="RHEA-COMP:13883"/>
        <dbReference type="ChEBI" id="CHEBI:15377"/>
        <dbReference type="ChEBI" id="CHEBI:15378"/>
        <dbReference type="ChEBI" id="CHEBI:59874"/>
        <dbReference type="ChEBI" id="CHEBI:78442"/>
        <dbReference type="ChEBI" id="CHEBI:138191"/>
        <dbReference type="EC" id="3.1.1.29"/>
    </reaction>
</comment>
<dbReference type="GO" id="GO:0000049">
    <property type="term" value="F:tRNA binding"/>
    <property type="evidence" value="ECO:0007669"/>
    <property type="project" value="UniProtKB-UniRule"/>
</dbReference>
<evidence type="ECO:0000256" key="10">
    <source>
        <dbReference type="RuleBase" id="RU004320"/>
    </source>
</evidence>
<dbReference type="Gene3D" id="3.40.50.1470">
    <property type="entry name" value="Peptidyl-tRNA hydrolase"/>
    <property type="match status" value="1"/>
</dbReference>
<feature type="binding site" evidence="8">
    <location>
        <position position="112"/>
    </location>
    <ligand>
        <name>tRNA</name>
        <dbReference type="ChEBI" id="CHEBI:17843"/>
    </ligand>
</feature>
<evidence type="ECO:0000256" key="8">
    <source>
        <dbReference type="HAMAP-Rule" id="MF_00083"/>
    </source>
</evidence>
<evidence type="ECO:0000256" key="6">
    <source>
        <dbReference type="ARBA" id="ARBA00048707"/>
    </source>
</evidence>
<feature type="site" description="Discriminates between blocked and unblocked aminoacyl-tRNA" evidence="8">
    <location>
        <position position="9"/>
    </location>
</feature>
<dbReference type="HAMAP" id="MF_00083">
    <property type="entry name" value="Pept_tRNA_hydro_bact"/>
    <property type="match status" value="1"/>
</dbReference>
<accession>A0A5Q2N092</accession>
<comment type="function">
    <text evidence="8">Hydrolyzes ribosome-free peptidyl-tRNAs (with 1 or more amino acids incorporated), which drop off the ribosome during protein synthesis, or as a result of ribosome stalling.</text>
</comment>
<feature type="binding site" evidence="8">
    <location>
        <position position="66"/>
    </location>
    <ligand>
        <name>tRNA</name>
        <dbReference type="ChEBI" id="CHEBI:17843"/>
    </ligand>
</feature>
<evidence type="ECO:0000256" key="7">
    <source>
        <dbReference type="ARBA" id="ARBA00050038"/>
    </source>
</evidence>
<dbReference type="SUPFAM" id="SSF53178">
    <property type="entry name" value="Peptidyl-tRNA hydrolase-like"/>
    <property type="match status" value="1"/>
</dbReference>
<dbReference type="GO" id="GO:0072344">
    <property type="term" value="P:rescue of stalled ribosome"/>
    <property type="evidence" value="ECO:0007669"/>
    <property type="project" value="UniProtKB-UniRule"/>
</dbReference>
<dbReference type="NCBIfam" id="TIGR00447">
    <property type="entry name" value="pth"/>
    <property type="match status" value="1"/>
</dbReference>
<proteinExistence type="inferred from homology"/>
<dbReference type="EMBL" id="CP045875">
    <property type="protein sequence ID" value="QGG48704.1"/>
    <property type="molecule type" value="Genomic_DNA"/>
</dbReference>
<feature type="binding site" evidence="8">
    <location>
        <position position="64"/>
    </location>
    <ligand>
        <name>tRNA</name>
        <dbReference type="ChEBI" id="CHEBI:17843"/>
    </ligand>
</feature>
<gene>
    <name evidence="8 11" type="primary">pth</name>
    <name evidence="11" type="ORF">FTV88_2611</name>
</gene>
<dbReference type="EC" id="3.1.1.29" evidence="1 8"/>
<dbReference type="InterPro" id="IPR036416">
    <property type="entry name" value="Pept_tRNA_hydro_sf"/>
</dbReference>
<keyword evidence="3 8" id="KW-0378">Hydrolase</keyword>
<dbReference type="PROSITE" id="PS01196">
    <property type="entry name" value="PEPT_TRNA_HYDROL_2"/>
    <property type="match status" value="1"/>
</dbReference>
<reference evidence="12" key="1">
    <citation type="submission" date="2019-11" db="EMBL/GenBank/DDBJ databases">
        <title>Genome sequence of Heliorestis convoluta strain HH, an alkaliphilic and minimalistic phototrophic bacterium from a soda lake in Egypt.</title>
        <authorList>
            <person name="Dewey E.D."/>
            <person name="Stokes L.M."/>
            <person name="Burchell B.M."/>
            <person name="Shaffer K.N."/>
            <person name="Huntington A.M."/>
            <person name="Baker J.M."/>
            <person name="Nadendla S."/>
            <person name="Giglio M.G."/>
            <person name="Touchman J.W."/>
            <person name="Blankenship R.E."/>
            <person name="Madigan M.T."/>
            <person name="Sattley W.M."/>
        </authorList>
    </citation>
    <scope>NUCLEOTIDE SEQUENCE [LARGE SCALE GENOMIC DNA]</scope>
    <source>
        <strain evidence="12">HH</strain>
    </source>
</reference>
<dbReference type="RefSeq" id="WP_153725820.1">
    <property type="nucleotide sequence ID" value="NZ_CP045875.1"/>
</dbReference>
<dbReference type="InterPro" id="IPR018171">
    <property type="entry name" value="Pept_tRNA_hydro_CS"/>
</dbReference>
<name>A0A5Q2N092_9FIRM</name>
<feature type="binding site" evidence="8">
    <location>
        <position position="14"/>
    </location>
    <ligand>
        <name>tRNA</name>
        <dbReference type="ChEBI" id="CHEBI:17843"/>
    </ligand>
</feature>
<dbReference type="PROSITE" id="PS01195">
    <property type="entry name" value="PEPT_TRNA_HYDROL_1"/>
    <property type="match status" value="1"/>
</dbReference>
<protein>
    <recommendedName>
        <fullName evidence="7 8">Peptidyl-tRNA hydrolase</fullName>
        <shortName evidence="8">Pth</shortName>
        <ecNumber evidence="1 8">3.1.1.29</ecNumber>
    </recommendedName>
</protein>
<feature type="active site" description="Proton acceptor" evidence="8">
    <location>
        <position position="19"/>
    </location>
</feature>
<dbReference type="FunFam" id="3.40.50.1470:FF:000001">
    <property type="entry name" value="Peptidyl-tRNA hydrolase"/>
    <property type="match status" value="1"/>
</dbReference>
<dbReference type="PANTHER" id="PTHR17224:SF1">
    <property type="entry name" value="PEPTIDYL-TRNA HYDROLASE"/>
    <property type="match status" value="1"/>
</dbReference>
<dbReference type="OrthoDB" id="9800507at2"/>
<keyword evidence="2 8" id="KW-0820">tRNA-binding</keyword>
<organism evidence="11 12">
    <name type="scientific">Heliorestis convoluta</name>
    <dbReference type="NCBI Taxonomy" id="356322"/>
    <lineage>
        <taxon>Bacteria</taxon>
        <taxon>Bacillati</taxon>
        <taxon>Bacillota</taxon>
        <taxon>Clostridia</taxon>
        <taxon>Eubacteriales</taxon>
        <taxon>Heliobacteriaceae</taxon>
        <taxon>Heliorestis</taxon>
    </lineage>
</organism>
<evidence type="ECO:0000256" key="2">
    <source>
        <dbReference type="ARBA" id="ARBA00022555"/>
    </source>
</evidence>
<feature type="site" description="Stabilizes the basic form of H active site to accept a proton" evidence="8">
    <location>
        <position position="91"/>
    </location>
</feature>
<dbReference type="PANTHER" id="PTHR17224">
    <property type="entry name" value="PEPTIDYL-TRNA HYDROLASE"/>
    <property type="match status" value="1"/>
</dbReference>
<comment type="subcellular location">
    <subcellularLocation>
        <location evidence="8">Cytoplasm</location>
    </subcellularLocation>
</comment>
<evidence type="ECO:0000256" key="1">
    <source>
        <dbReference type="ARBA" id="ARBA00013260"/>
    </source>
</evidence>
<dbReference type="GO" id="GO:0004045">
    <property type="term" value="F:peptidyl-tRNA hydrolase activity"/>
    <property type="evidence" value="ECO:0007669"/>
    <property type="project" value="UniProtKB-UniRule"/>
</dbReference>
<dbReference type="Pfam" id="PF01195">
    <property type="entry name" value="Pept_tRNA_hydro"/>
    <property type="match status" value="1"/>
</dbReference>
<dbReference type="CDD" id="cd00462">
    <property type="entry name" value="PTH"/>
    <property type="match status" value="1"/>
</dbReference>
<evidence type="ECO:0000313" key="11">
    <source>
        <dbReference type="EMBL" id="QGG48704.1"/>
    </source>
</evidence>
<dbReference type="GO" id="GO:0006515">
    <property type="term" value="P:protein quality control for misfolded or incompletely synthesized proteins"/>
    <property type="evidence" value="ECO:0007669"/>
    <property type="project" value="UniProtKB-UniRule"/>
</dbReference>
<comment type="subunit">
    <text evidence="8">Monomer.</text>
</comment>
<dbReference type="Proteomes" id="UP000366051">
    <property type="component" value="Chromosome"/>
</dbReference>
<comment type="function">
    <text evidence="8">Catalyzes the release of premature peptidyl moieties from peptidyl-tRNA molecules trapped in stalled 50S ribosomal subunits, and thus maintains levels of free tRNAs and 50S ribosomes.</text>
</comment>
<dbReference type="GO" id="GO:0005737">
    <property type="term" value="C:cytoplasm"/>
    <property type="evidence" value="ECO:0007669"/>
    <property type="project" value="UniProtKB-SubCell"/>
</dbReference>
<dbReference type="KEGG" id="hcv:FTV88_2611"/>
<keyword evidence="12" id="KW-1185">Reference proteome</keyword>
<comment type="similarity">
    <text evidence="5 8 10">Belongs to the PTH family.</text>
</comment>
<keyword evidence="8" id="KW-0963">Cytoplasm</keyword>
<evidence type="ECO:0000313" key="12">
    <source>
        <dbReference type="Proteomes" id="UP000366051"/>
    </source>
</evidence>
<evidence type="ECO:0000256" key="4">
    <source>
        <dbReference type="ARBA" id="ARBA00022884"/>
    </source>
</evidence>
<evidence type="ECO:0000256" key="3">
    <source>
        <dbReference type="ARBA" id="ARBA00022801"/>
    </source>
</evidence>